<dbReference type="EMBL" id="EQ981182">
    <property type="protein sequence ID" value="EEF24830.1"/>
    <property type="molecule type" value="Genomic_DNA"/>
</dbReference>
<evidence type="ECO:0000256" key="1">
    <source>
        <dbReference type="SAM" id="MobiDB-lite"/>
    </source>
</evidence>
<reference evidence="3" key="1">
    <citation type="journal article" date="2010" name="Nat. Biotechnol.">
        <title>Draft genome sequence of the oilseed species Ricinus communis.</title>
        <authorList>
            <person name="Chan A.P."/>
            <person name="Crabtree J."/>
            <person name="Zhao Q."/>
            <person name="Lorenzi H."/>
            <person name="Orvis J."/>
            <person name="Puiu D."/>
            <person name="Melake-Berhan A."/>
            <person name="Jones K.M."/>
            <person name="Redman J."/>
            <person name="Chen G."/>
            <person name="Cahoon E.B."/>
            <person name="Gedil M."/>
            <person name="Stanke M."/>
            <person name="Haas B.J."/>
            <person name="Wortman J.R."/>
            <person name="Fraser-Liggett C.M."/>
            <person name="Ravel J."/>
            <person name="Rabinowicz P.D."/>
        </authorList>
    </citation>
    <scope>NUCLEOTIDE SEQUENCE [LARGE SCALE GENOMIC DNA]</scope>
    <source>
        <strain evidence="3">cv. Hale</strain>
    </source>
</reference>
<feature type="non-terminal residue" evidence="2">
    <location>
        <position position="1"/>
    </location>
</feature>
<protein>
    <submittedName>
        <fullName evidence="2">Uncharacterized protein</fullName>
    </submittedName>
</protein>
<feature type="region of interest" description="Disordered" evidence="1">
    <location>
        <begin position="1"/>
        <end position="40"/>
    </location>
</feature>
<dbReference type="Proteomes" id="UP000008311">
    <property type="component" value="Unassembled WGS sequence"/>
</dbReference>
<organism evidence="2 3">
    <name type="scientific">Ricinus communis</name>
    <name type="common">Castor bean</name>
    <dbReference type="NCBI Taxonomy" id="3988"/>
    <lineage>
        <taxon>Eukaryota</taxon>
        <taxon>Viridiplantae</taxon>
        <taxon>Streptophyta</taxon>
        <taxon>Embryophyta</taxon>
        <taxon>Tracheophyta</taxon>
        <taxon>Spermatophyta</taxon>
        <taxon>Magnoliopsida</taxon>
        <taxon>eudicotyledons</taxon>
        <taxon>Gunneridae</taxon>
        <taxon>Pentapetalae</taxon>
        <taxon>rosids</taxon>
        <taxon>fabids</taxon>
        <taxon>Malpighiales</taxon>
        <taxon>Euphorbiaceae</taxon>
        <taxon>Acalyphoideae</taxon>
        <taxon>Acalypheae</taxon>
        <taxon>Ricinus</taxon>
    </lineage>
</organism>
<gene>
    <name evidence="2" type="ORF">RCOM_2104970</name>
</gene>
<dbReference type="AlphaFoldDB" id="B9TH34"/>
<accession>B9TH34</accession>
<keyword evidence="3" id="KW-1185">Reference proteome</keyword>
<evidence type="ECO:0000313" key="2">
    <source>
        <dbReference type="EMBL" id="EEF24830.1"/>
    </source>
</evidence>
<proteinExistence type="predicted"/>
<name>B9TH34_RICCO</name>
<evidence type="ECO:0000313" key="3">
    <source>
        <dbReference type="Proteomes" id="UP000008311"/>
    </source>
</evidence>
<dbReference type="InParanoid" id="B9TH34"/>
<feature type="compositionally biased region" description="Basic residues" evidence="1">
    <location>
        <begin position="23"/>
        <end position="33"/>
    </location>
</feature>
<sequence length="53" mass="5756">PSTGGNLAMKAGENATTVTPAVKARKRPGKRLHSNGNFHSNWISKRLRKRGLS</sequence>